<feature type="coiled-coil region" evidence="4">
    <location>
        <begin position="615"/>
        <end position="786"/>
    </location>
</feature>
<dbReference type="PRINTS" id="PR00380">
    <property type="entry name" value="KINESINHEAVY"/>
</dbReference>
<evidence type="ECO:0000256" key="4">
    <source>
        <dbReference type="SAM" id="Coils"/>
    </source>
</evidence>
<dbReference type="AlphaFoldDB" id="A0ABD0JZ54"/>
<gene>
    <name evidence="7" type="ORF">BaRGS_00028913</name>
</gene>
<feature type="domain" description="Kinesin motor" evidence="6">
    <location>
        <begin position="247"/>
        <end position="572"/>
    </location>
</feature>
<dbReference type="SMART" id="SM00129">
    <property type="entry name" value="KISc"/>
    <property type="match status" value="1"/>
</dbReference>
<feature type="compositionally biased region" description="Polar residues" evidence="5">
    <location>
        <begin position="85"/>
        <end position="97"/>
    </location>
</feature>
<keyword evidence="3" id="KW-0505">Motor protein</keyword>
<evidence type="ECO:0000313" key="7">
    <source>
        <dbReference type="EMBL" id="KAK7479833.1"/>
    </source>
</evidence>
<dbReference type="GO" id="GO:0003774">
    <property type="term" value="F:cytoskeletal motor activity"/>
    <property type="evidence" value="ECO:0007669"/>
    <property type="project" value="UniProtKB-UniRule"/>
</dbReference>
<comment type="similarity">
    <text evidence="3">Belongs to the TRAFAC class myosin-kinesin ATPase superfamily. Kinesin family.</text>
</comment>
<evidence type="ECO:0000256" key="3">
    <source>
        <dbReference type="PROSITE-ProRule" id="PRU00283"/>
    </source>
</evidence>
<dbReference type="InterPro" id="IPR029329">
    <property type="entry name" value="DUF4472"/>
</dbReference>
<sequence length="1162" mass="131135">MADTGSTLHGVRQRPQAHPNFRRSEALDTDTERRSSEDRAAPSASQSQFPFSEGLAGQRQRPLGHPDLLRDGDGSNTQADRELSQDQVPPSASQSQLPAGESEPGPSGLQPLTTTPPEARLVVVGSPVESRSRLPPAAYPRRGSQSLDQSRDFIRDRDQRGGERDGWRGERAPEPRPRLWDTTGSEGSRKSQQAETYISPRHRNLNGGGEAGVGHRRAERPRGFETRLYRDQVPNRRTVRGLDTIMNVDVVGRLRPQSRGEGITNLHVESSGRVAAKASGPYFGFQTLHASNANTYDVFKQSVESLLDLFLAGYNVCLLVGGESGSGKSYTIAGESSNRAGVVQMVLDHLFAKLSEERYQPQTRMTKQDPEVTLQMMEVYNELVKDLLQMPDRSGGGLLDITETAEKGTHAKNATALKISDASTAASQFRQGWGRRTESTTDHGPAEKNAAYIIHIDMTVKVGDNPQPYKSRFTIVELPGLEKLSADPQQVQLREGPKLSKALVALNQVTSSLASHPFPDRIINYGDSKLTQLLQEELGGNFKTRALICLKPKTDPEVSATVLRFATNLSHIRNFPIVNDGLAQGLLIQKEAKILELKHQSGVGPVHMTSTAPVYSDSQEEVRRLQTENLVLKDQNERLQLRLDRLQNKFGDVANTKTDLSQQLLLSEEEKLKVSQSLVDLQIENNKIREEAEATNFELTNKIILLENQVIELEAERDRHKKAATYSKERLAEMEKDRKDLADEYVVLKTNYLALTKEHQRECTRNEELAIELLNLVNNKAALMRQVAILTNSDPSEVGDPNAEIDRVRAIVAKNSSGKIKADEILGTQRDREAVEQTLFASKKKYDSEMERLKRELGDDNKRIEGRMTGLMKELADTRNLARDRQQKISELNAKLITVRGEKQAVDTQLNRLQHKVKDLGEDFRARLVKYVEDIAEYVDKGSTSHQSDVRLREYVDAMLKDIRRAHREREQQLSEAAQQFRSRLQNTVHKYEELLIAYRNLRQTCEARGFDSADLGPDEYELKLSDSEIQTSHLREVDKVRTDLAKARNELDAVKLRYGLFGEDKDTMAEITTAAKSDIWGAMRKQLREFTLNTQQQLEQERARLLSENNVLKEQLRESQQYIDSHLVRYKQEVVRLRKMLGMSEDGVMLTDRGPKRYNRR</sequence>
<dbReference type="EMBL" id="JACVVK020000294">
    <property type="protein sequence ID" value="KAK7479833.1"/>
    <property type="molecule type" value="Genomic_DNA"/>
</dbReference>
<keyword evidence="4" id="KW-0175">Coiled coil</keyword>
<comment type="caution">
    <text evidence="7">The sequence shown here is derived from an EMBL/GenBank/DDBJ whole genome shotgun (WGS) entry which is preliminary data.</text>
</comment>
<dbReference type="SUPFAM" id="SSF52540">
    <property type="entry name" value="P-loop containing nucleoside triphosphate hydrolases"/>
    <property type="match status" value="1"/>
</dbReference>
<dbReference type="Pfam" id="PF14739">
    <property type="entry name" value="DUF4472"/>
    <property type="match status" value="1"/>
</dbReference>
<feature type="coiled-coil region" evidence="4">
    <location>
        <begin position="843"/>
        <end position="923"/>
    </location>
</feature>
<dbReference type="InterPro" id="IPR027417">
    <property type="entry name" value="P-loop_NTPase"/>
</dbReference>
<feature type="coiled-coil region" evidence="4">
    <location>
        <begin position="1089"/>
        <end position="1119"/>
    </location>
</feature>
<feature type="binding site" evidence="3">
    <location>
        <begin position="322"/>
        <end position="329"/>
    </location>
    <ligand>
        <name>ATP</name>
        <dbReference type="ChEBI" id="CHEBI:30616"/>
    </ligand>
</feature>
<dbReference type="Gene3D" id="3.40.850.10">
    <property type="entry name" value="Kinesin motor domain"/>
    <property type="match status" value="1"/>
</dbReference>
<feature type="compositionally biased region" description="Polar residues" evidence="5">
    <location>
        <begin position="182"/>
        <end position="196"/>
    </location>
</feature>
<reference evidence="7 8" key="1">
    <citation type="journal article" date="2023" name="Sci. Data">
        <title>Genome assembly of the Korean intertidal mud-creeper Batillaria attramentaria.</title>
        <authorList>
            <person name="Patra A.K."/>
            <person name="Ho P.T."/>
            <person name="Jun S."/>
            <person name="Lee S.J."/>
            <person name="Kim Y."/>
            <person name="Won Y.J."/>
        </authorList>
    </citation>
    <scope>NUCLEOTIDE SEQUENCE [LARGE SCALE GENOMIC DNA]</scope>
    <source>
        <strain evidence="7">Wonlab-2016</strain>
    </source>
</reference>
<keyword evidence="1 3" id="KW-0547">Nucleotide-binding</keyword>
<dbReference type="PANTHER" id="PTHR22106:SF5">
    <property type="entry name" value="COILED-COIL DOMAIN-CONTAINING PROTEIN 78"/>
    <property type="match status" value="1"/>
</dbReference>
<protein>
    <recommendedName>
        <fullName evidence="6">Kinesin motor domain-containing protein</fullName>
    </recommendedName>
</protein>
<name>A0ABD0JZ54_9CAEN</name>
<dbReference type="InterPro" id="IPR039873">
    <property type="entry name" value="CCDC78"/>
</dbReference>
<feature type="compositionally biased region" description="Basic and acidic residues" evidence="5">
    <location>
        <begin position="67"/>
        <end position="84"/>
    </location>
</feature>
<evidence type="ECO:0000256" key="2">
    <source>
        <dbReference type="ARBA" id="ARBA00022840"/>
    </source>
</evidence>
<evidence type="ECO:0000259" key="6">
    <source>
        <dbReference type="PROSITE" id="PS50067"/>
    </source>
</evidence>
<evidence type="ECO:0000256" key="5">
    <source>
        <dbReference type="SAM" id="MobiDB-lite"/>
    </source>
</evidence>
<dbReference type="Pfam" id="PF00225">
    <property type="entry name" value="Kinesin"/>
    <property type="match status" value="1"/>
</dbReference>
<keyword evidence="8" id="KW-1185">Reference proteome</keyword>
<dbReference type="InterPro" id="IPR001752">
    <property type="entry name" value="Kinesin_motor_dom"/>
</dbReference>
<keyword evidence="2 3" id="KW-0067">ATP-binding</keyword>
<evidence type="ECO:0000313" key="8">
    <source>
        <dbReference type="Proteomes" id="UP001519460"/>
    </source>
</evidence>
<accession>A0ABD0JZ54</accession>
<dbReference type="InterPro" id="IPR036961">
    <property type="entry name" value="Kinesin_motor_dom_sf"/>
</dbReference>
<dbReference type="PROSITE" id="PS50067">
    <property type="entry name" value="KINESIN_MOTOR_2"/>
    <property type="match status" value="1"/>
</dbReference>
<feature type="region of interest" description="Disordered" evidence="5">
    <location>
        <begin position="1"/>
        <end position="218"/>
    </location>
</feature>
<evidence type="ECO:0000256" key="1">
    <source>
        <dbReference type="ARBA" id="ARBA00022741"/>
    </source>
</evidence>
<feature type="compositionally biased region" description="Basic and acidic residues" evidence="5">
    <location>
        <begin position="149"/>
        <end position="179"/>
    </location>
</feature>
<dbReference type="Proteomes" id="UP001519460">
    <property type="component" value="Unassembled WGS sequence"/>
</dbReference>
<feature type="compositionally biased region" description="Basic and acidic residues" evidence="5">
    <location>
        <begin position="22"/>
        <end position="40"/>
    </location>
</feature>
<organism evidence="7 8">
    <name type="scientific">Batillaria attramentaria</name>
    <dbReference type="NCBI Taxonomy" id="370345"/>
    <lineage>
        <taxon>Eukaryota</taxon>
        <taxon>Metazoa</taxon>
        <taxon>Spiralia</taxon>
        <taxon>Lophotrochozoa</taxon>
        <taxon>Mollusca</taxon>
        <taxon>Gastropoda</taxon>
        <taxon>Caenogastropoda</taxon>
        <taxon>Sorbeoconcha</taxon>
        <taxon>Cerithioidea</taxon>
        <taxon>Batillariidae</taxon>
        <taxon>Batillaria</taxon>
    </lineage>
</organism>
<dbReference type="GO" id="GO:0005524">
    <property type="term" value="F:ATP binding"/>
    <property type="evidence" value="ECO:0007669"/>
    <property type="project" value="UniProtKB-UniRule"/>
</dbReference>
<proteinExistence type="inferred from homology"/>
<dbReference type="PANTHER" id="PTHR22106">
    <property type="entry name" value="COILED-COIL DOMAIN-CONTAINING PROTEIN 78"/>
    <property type="match status" value="1"/>
</dbReference>